<dbReference type="SUPFAM" id="SSF47979">
    <property type="entry name" value="Iron-dependent repressor protein, dimerization domain"/>
    <property type="match status" value="1"/>
</dbReference>
<dbReference type="RefSeq" id="WP_071133436.1">
    <property type="nucleotide sequence ID" value="NZ_LIGX01000041.1"/>
</dbReference>
<reference evidence="9" key="1">
    <citation type="submission" date="2016-09" db="EMBL/GenBank/DDBJ databases">
        <authorList>
            <person name="Koehorst J."/>
        </authorList>
    </citation>
    <scope>NUCLEOTIDE SEQUENCE [LARGE SCALE GENOMIC DNA]</scope>
</reference>
<dbReference type="InterPro" id="IPR022689">
    <property type="entry name" value="Iron_dep_repressor"/>
</dbReference>
<evidence type="ECO:0000313" key="8">
    <source>
        <dbReference type="EMBL" id="SEH94295.1"/>
    </source>
</evidence>
<evidence type="ECO:0000256" key="4">
    <source>
        <dbReference type="ARBA" id="ARBA00023125"/>
    </source>
</evidence>
<dbReference type="InterPro" id="IPR036390">
    <property type="entry name" value="WH_DNA-bd_sf"/>
</dbReference>
<dbReference type="GO" id="GO:0046914">
    <property type="term" value="F:transition metal ion binding"/>
    <property type="evidence" value="ECO:0007669"/>
    <property type="project" value="InterPro"/>
</dbReference>
<dbReference type="EMBL" id="LT629973">
    <property type="protein sequence ID" value="SEH94295.1"/>
    <property type="molecule type" value="Genomic_DNA"/>
</dbReference>
<gene>
    <name evidence="8" type="ORF">PYTT_1935</name>
</gene>
<dbReference type="PANTHER" id="PTHR33238">
    <property type="entry name" value="IRON (METAL) DEPENDENT REPRESSOR, DTXR FAMILY"/>
    <property type="match status" value="1"/>
</dbReference>
<dbReference type="Pfam" id="PF02742">
    <property type="entry name" value="Fe_dep_repr_C"/>
    <property type="match status" value="1"/>
</dbReference>
<dbReference type="InterPro" id="IPR001367">
    <property type="entry name" value="Fe_dep_repressor"/>
</dbReference>
<keyword evidence="9" id="KW-1185">Reference proteome</keyword>
<evidence type="ECO:0000256" key="2">
    <source>
        <dbReference type="ARBA" id="ARBA00022386"/>
    </source>
</evidence>
<evidence type="ECO:0000313" key="9">
    <source>
        <dbReference type="Proteomes" id="UP000176204"/>
    </source>
</evidence>
<dbReference type="GO" id="GO:0003677">
    <property type="term" value="F:DNA binding"/>
    <property type="evidence" value="ECO:0007669"/>
    <property type="project" value="UniProtKB-KW"/>
</dbReference>
<dbReference type="GO" id="GO:0003700">
    <property type="term" value="F:DNA-binding transcription factor activity"/>
    <property type="evidence" value="ECO:0007669"/>
    <property type="project" value="InterPro"/>
</dbReference>
<dbReference type="SUPFAM" id="SSF46785">
    <property type="entry name" value="Winged helix' DNA-binding domain"/>
    <property type="match status" value="1"/>
</dbReference>
<keyword evidence="4" id="KW-0238">DNA-binding</keyword>
<dbReference type="InterPro" id="IPR036388">
    <property type="entry name" value="WH-like_DNA-bd_sf"/>
</dbReference>
<dbReference type="Gene3D" id="1.10.60.10">
    <property type="entry name" value="Iron dependent repressor, metal binding and dimerisation domain"/>
    <property type="match status" value="1"/>
</dbReference>
<dbReference type="InterPro" id="IPR036421">
    <property type="entry name" value="Fe_dep_repressor_sf"/>
</dbReference>
<evidence type="ECO:0000256" key="3">
    <source>
        <dbReference type="ARBA" id="ARBA00023015"/>
    </source>
</evidence>
<keyword evidence="3" id="KW-0805">Transcription regulation</keyword>
<dbReference type="STRING" id="1679444.PYTT_1935"/>
<comment type="similarity">
    <text evidence="1">Belongs to the DtxR/MntR family.</text>
</comment>
<dbReference type="Proteomes" id="UP000176204">
    <property type="component" value="Chromosome I"/>
</dbReference>
<dbReference type="PANTHER" id="PTHR33238:SF7">
    <property type="entry name" value="IRON-DEPENDENT TRANSCRIPTIONAL REGULATOR"/>
    <property type="match status" value="1"/>
</dbReference>
<organism evidence="8 9">
    <name type="scientific">Akkermansia glycaniphila</name>
    <dbReference type="NCBI Taxonomy" id="1679444"/>
    <lineage>
        <taxon>Bacteria</taxon>
        <taxon>Pseudomonadati</taxon>
        <taxon>Verrucomicrobiota</taxon>
        <taxon>Verrucomicrobiia</taxon>
        <taxon>Verrucomicrobiales</taxon>
        <taxon>Akkermansiaceae</taxon>
        <taxon>Akkermansia</taxon>
    </lineage>
</organism>
<dbReference type="KEGG" id="agl:PYTT_1935"/>
<dbReference type="InterPro" id="IPR050536">
    <property type="entry name" value="DtxR_MntR_Metal-Reg"/>
</dbReference>
<evidence type="ECO:0000256" key="6">
    <source>
        <dbReference type="ARBA" id="ARBA00025185"/>
    </source>
</evidence>
<proteinExistence type="inferred from homology"/>
<dbReference type="Gene3D" id="1.10.10.10">
    <property type="entry name" value="Winged helix-like DNA-binding domain superfamily/Winged helix DNA-binding domain"/>
    <property type="match status" value="1"/>
</dbReference>
<dbReference type="Pfam" id="PF01325">
    <property type="entry name" value="Fe_dep_repress"/>
    <property type="match status" value="1"/>
</dbReference>
<dbReference type="InterPro" id="IPR022687">
    <property type="entry name" value="HTH_DTXR"/>
</dbReference>
<dbReference type="GO" id="GO:0046983">
    <property type="term" value="F:protein dimerization activity"/>
    <property type="evidence" value="ECO:0007669"/>
    <property type="project" value="InterPro"/>
</dbReference>
<accession>A0A1H6M603</accession>
<evidence type="ECO:0000259" key="7">
    <source>
        <dbReference type="PROSITE" id="PS50944"/>
    </source>
</evidence>
<sequence length="139" mass="15396">MSQPVLSKSSEDYLEAIGHLVRLHGTAQISDIAAFLKVKKPSVTSAVRLLAELKLVEYTQYAPVRLTAKGKKMADRIIHAHETLQKFLHDVAGLSLERSDAAACLIEHVLTPEEIERIGRVTRCLEAHPCMKGELQGEE</sequence>
<dbReference type="AlphaFoldDB" id="A0A1H6M603"/>
<protein>
    <recommendedName>
        <fullName evidence="2">Transcriptional regulator MntR</fullName>
    </recommendedName>
</protein>
<feature type="domain" description="HTH dtxR-type" evidence="7">
    <location>
        <begin position="1"/>
        <end position="67"/>
    </location>
</feature>
<dbReference type="PROSITE" id="PS50944">
    <property type="entry name" value="HTH_DTXR"/>
    <property type="match status" value="1"/>
</dbReference>
<evidence type="ECO:0000256" key="5">
    <source>
        <dbReference type="ARBA" id="ARBA00023163"/>
    </source>
</evidence>
<keyword evidence="5" id="KW-0804">Transcription</keyword>
<comment type="function">
    <text evidence="6">In the presence of manganese, represses expression of mntH and mntS. Up-regulates expression of mntP.</text>
</comment>
<evidence type="ECO:0000256" key="1">
    <source>
        <dbReference type="ARBA" id="ARBA00007871"/>
    </source>
</evidence>
<name>A0A1H6M603_9BACT</name>
<dbReference type="SMART" id="SM00529">
    <property type="entry name" value="HTH_DTXR"/>
    <property type="match status" value="1"/>
</dbReference>